<accession>A0A6I1GSR1</accession>
<feature type="transmembrane region" description="Helical" evidence="1">
    <location>
        <begin position="20"/>
        <end position="38"/>
    </location>
</feature>
<feature type="transmembrane region" description="Helical" evidence="1">
    <location>
        <begin position="573"/>
        <end position="595"/>
    </location>
</feature>
<keyword evidence="2" id="KW-0808">Transferase</keyword>
<keyword evidence="3" id="KW-1185">Reference proteome</keyword>
<feature type="transmembrane region" description="Helical" evidence="1">
    <location>
        <begin position="483"/>
        <end position="506"/>
    </location>
</feature>
<feature type="transmembrane region" description="Helical" evidence="1">
    <location>
        <begin position="601"/>
        <end position="619"/>
    </location>
</feature>
<feature type="transmembrane region" description="Helical" evidence="1">
    <location>
        <begin position="631"/>
        <end position="649"/>
    </location>
</feature>
<dbReference type="GO" id="GO:0016740">
    <property type="term" value="F:transferase activity"/>
    <property type="evidence" value="ECO:0007669"/>
    <property type="project" value="UniProtKB-KW"/>
</dbReference>
<dbReference type="EMBL" id="WBVT01000002">
    <property type="protein sequence ID" value="KAB7791218.1"/>
    <property type="molecule type" value="Genomic_DNA"/>
</dbReference>
<dbReference type="AlphaFoldDB" id="A0A6I1GSR1"/>
<feature type="transmembrane region" description="Helical" evidence="1">
    <location>
        <begin position="342"/>
        <end position="367"/>
    </location>
</feature>
<protein>
    <submittedName>
        <fullName evidence="2">Glycosyltransferase</fullName>
    </submittedName>
</protein>
<evidence type="ECO:0000313" key="2">
    <source>
        <dbReference type="EMBL" id="KAB7791218.1"/>
    </source>
</evidence>
<reference evidence="2 3" key="1">
    <citation type="submission" date="2019-09" db="EMBL/GenBank/DDBJ databases">
        <title>Characterization of the phylogenetic diversity of two novel species belonging to the genus Bifidobacterium: Bifidobacterium cebidarum sp. nov. and Bifidobacterium leontopitheci sp. nov.</title>
        <authorList>
            <person name="Lugli G.A."/>
            <person name="Duranti S."/>
            <person name="Milani C."/>
            <person name="Turroni F."/>
            <person name="Ventura M."/>
        </authorList>
    </citation>
    <scope>NUCLEOTIDE SEQUENCE [LARGE SCALE GENOMIC DNA]</scope>
    <source>
        <strain evidence="2 3">LMG 31471</strain>
    </source>
</reference>
<evidence type="ECO:0000256" key="1">
    <source>
        <dbReference type="SAM" id="Phobius"/>
    </source>
</evidence>
<feature type="transmembrane region" description="Helical" evidence="1">
    <location>
        <begin position="373"/>
        <end position="396"/>
    </location>
</feature>
<feature type="transmembrane region" description="Helical" evidence="1">
    <location>
        <begin position="173"/>
        <end position="191"/>
    </location>
</feature>
<keyword evidence="1" id="KW-0472">Membrane</keyword>
<feature type="transmembrane region" description="Helical" evidence="1">
    <location>
        <begin position="408"/>
        <end position="426"/>
    </location>
</feature>
<keyword evidence="1" id="KW-1133">Transmembrane helix</keyword>
<feature type="transmembrane region" description="Helical" evidence="1">
    <location>
        <begin position="314"/>
        <end position="330"/>
    </location>
</feature>
<dbReference type="Proteomes" id="UP000441772">
    <property type="component" value="Unassembled WGS sequence"/>
</dbReference>
<comment type="caution">
    <text evidence="2">The sequence shown here is derived from an EMBL/GenBank/DDBJ whole genome shotgun (WGS) entry which is preliminary data.</text>
</comment>
<name>A0A6I1GSR1_9BIFI</name>
<feature type="transmembrane region" description="Helical" evidence="1">
    <location>
        <begin position="432"/>
        <end position="462"/>
    </location>
</feature>
<gene>
    <name evidence="2" type="ORF">F7D09_0171</name>
</gene>
<sequence length="716" mass="80666">MTMAQTETKPKLKRIRPTLIAAAVIIILELFVFNLPFWQSLNAHPTTMHEDGTGKGLLINRDGTATVTNPDNAWRDVSTNQPIEYLYIAHAAAEHPSQDDSVSWQLSTRKDTDGGWYDANATVGYSPSAEDSRYQRVGGKATHVRLRYQMEEGATIPIGQIIANPRIPMRFSMLRFALELLVAGLIILFRPRSRLYRMPFDLSRFGWRARDCWMPLLLAGALACAIPLFFFMQAAPLEEATPLYWPEFASLHATDQYQRLADSLLNGQLWLDYPVNSHLAAMANPYDTRARAAIGLTYPDPPIYFDVAFYHGHYYSYFGVLPALLLYAPWKLITGNRLDTNMAIMICVTLVMIASTWLVVQIARLIAARRGRTVSLGAVLLGVIMAGLGTGMPILIQLGLWYQVPQQLAVFFAMCGVALWIEAKLQGLNRTLLAAGSLCVALTIASRPQVMAIAVFALPLFWDDIAGLWRRGLRSLAGLRDELMVWAFALVPFVAVAVPQCLYNLARFGKLTDFGANYNLTGYDMTHFNAPLTQYFSYVYYYFLRMPYTTARFPFVNPVETPLTTWRSEHVQFGGYFVTTAPFAMLLFTVFVWRFALRRLAAGRLIAGALVAAVLSFIVDGRITGVDFRYQIDFVWMIMIAVLVLLFAIDGCVNGVGSDSDDGDVRYRGIVQRLVFGFLVAALVYAVLFVFFKQYLMHMNMPVGRWWTVESWFIFM</sequence>
<feature type="transmembrane region" description="Helical" evidence="1">
    <location>
        <begin position="212"/>
        <end position="235"/>
    </location>
</feature>
<keyword evidence="1" id="KW-0812">Transmembrane</keyword>
<proteinExistence type="predicted"/>
<feature type="transmembrane region" description="Helical" evidence="1">
    <location>
        <begin position="669"/>
        <end position="692"/>
    </location>
</feature>
<evidence type="ECO:0000313" key="3">
    <source>
        <dbReference type="Proteomes" id="UP000441772"/>
    </source>
</evidence>
<feature type="transmembrane region" description="Helical" evidence="1">
    <location>
        <begin position="526"/>
        <end position="544"/>
    </location>
</feature>
<organism evidence="2 3">
    <name type="scientific">Bifidobacterium leontopitheci</name>
    <dbReference type="NCBI Taxonomy" id="2650774"/>
    <lineage>
        <taxon>Bacteria</taxon>
        <taxon>Bacillati</taxon>
        <taxon>Actinomycetota</taxon>
        <taxon>Actinomycetes</taxon>
        <taxon>Bifidobacteriales</taxon>
        <taxon>Bifidobacteriaceae</taxon>
        <taxon>Bifidobacterium</taxon>
    </lineage>
</organism>